<feature type="transmembrane region" description="Helical" evidence="7">
    <location>
        <begin position="282"/>
        <end position="304"/>
    </location>
</feature>
<feature type="transmembrane region" description="Helical" evidence="7">
    <location>
        <begin position="54"/>
        <end position="73"/>
    </location>
</feature>
<proteinExistence type="predicted"/>
<evidence type="ECO:0000313" key="10">
    <source>
        <dbReference type="Proteomes" id="UP001244011"/>
    </source>
</evidence>
<dbReference type="PANTHER" id="PTHR23501:SF109">
    <property type="entry name" value="MAJOR FACILITATOR SUPERFAMILY (MFS) PROFILE DOMAIN-CONTAINING PROTEIN-RELATED"/>
    <property type="match status" value="1"/>
</dbReference>
<dbReference type="Pfam" id="PF06609">
    <property type="entry name" value="TRI12"/>
    <property type="match status" value="1"/>
</dbReference>
<feature type="compositionally biased region" description="Basic and acidic residues" evidence="6">
    <location>
        <begin position="1"/>
        <end position="29"/>
    </location>
</feature>
<feature type="transmembrane region" description="Helical" evidence="7">
    <location>
        <begin position="254"/>
        <end position="276"/>
    </location>
</feature>
<feature type="domain" description="Major facilitator superfamily (MFS) profile" evidence="8">
    <location>
        <begin position="55"/>
        <end position="571"/>
    </location>
</feature>
<feature type="transmembrane region" description="Helical" evidence="7">
    <location>
        <begin position="537"/>
        <end position="562"/>
    </location>
</feature>
<sequence>MADHRDEVPSATDFDKTDVEHKEMTRIATDDDDEAPEAQGVDFEAIDPKYWRSFRFLGSVASIILITISLYIGFALPASCLQVINEDLGPSPIYSFITTAATMVSGILLLLVGRLGDIIGRRYFLIGGQLCGFIASVLSAKATSINMLIAGSVILGLANTSQLTFPFVIQELVPNKHRGYAQAVMIFCVVPFAGFGPVIARSLIENTELGWRWVYWMNAIVCGVSFILLCFCYFPPNMHQLHSRLTWIKELKQFDYGGIILYASGQCLILLALAWGGAAYPWASAHILAPLILGCFLLIAFGFYEVYMPLKQPILPTKILRNTNYVAIVVLAAVGQMAFFCMSILWPQQIAALYSTDNATIGWMSCTSGLALAIGEIIQGPLLKPLGHSRIQLIISAVAMTTFSGAMAATTQHTKGMAIAFSILTGYFCGWLELVALVANGLVNDPSDLGLANGFLGSVRNTAASVSVSIYVAILDRRLAVTIPHDVAEAAVSAGLPSGSVPDVLTAITNGTAAAMSAVPGINGAIEAAVTNGLKTAYAASFSTVYLASIGFGGIAIIASLFTKDIDKHLTNFVSRRINGTVATEMPADVKEKLDSMSGV</sequence>
<dbReference type="InterPro" id="IPR020846">
    <property type="entry name" value="MFS_dom"/>
</dbReference>
<feature type="transmembrane region" description="Helical" evidence="7">
    <location>
        <begin position="148"/>
        <end position="168"/>
    </location>
</feature>
<feature type="transmembrane region" description="Helical" evidence="7">
    <location>
        <begin position="180"/>
        <end position="201"/>
    </location>
</feature>
<evidence type="ECO:0000256" key="1">
    <source>
        <dbReference type="ARBA" id="ARBA00004141"/>
    </source>
</evidence>
<evidence type="ECO:0000256" key="2">
    <source>
        <dbReference type="ARBA" id="ARBA00022448"/>
    </source>
</evidence>
<feature type="transmembrane region" description="Helical" evidence="7">
    <location>
        <begin position="325"/>
        <end position="346"/>
    </location>
</feature>
<gene>
    <name evidence="9" type="ORF">QBC33DRAFT_500237</name>
</gene>
<evidence type="ECO:0000259" key="8">
    <source>
        <dbReference type="PROSITE" id="PS50850"/>
    </source>
</evidence>
<dbReference type="GeneID" id="85308852"/>
<evidence type="ECO:0000313" key="9">
    <source>
        <dbReference type="EMBL" id="KAK1763068.1"/>
    </source>
</evidence>
<dbReference type="PANTHER" id="PTHR23501">
    <property type="entry name" value="MAJOR FACILITATOR SUPERFAMILY"/>
    <property type="match status" value="1"/>
</dbReference>
<dbReference type="InterPro" id="IPR010573">
    <property type="entry name" value="MFS_Str1/Tri12-like"/>
</dbReference>
<organism evidence="9 10">
    <name type="scientific">Phialemonium atrogriseum</name>
    <dbReference type="NCBI Taxonomy" id="1093897"/>
    <lineage>
        <taxon>Eukaryota</taxon>
        <taxon>Fungi</taxon>
        <taxon>Dikarya</taxon>
        <taxon>Ascomycota</taxon>
        <taxon>Pezizomycotina</taxon>
        <taxon>Sordariomycetes</taxon>
        <taxon>Sordariomycetidae</taxon>
        <taxon>Cephalothecales</taxon>
        <taxon>Cephalothecaceae</taxon>
        <taxon>Phialemonium</taxon>
    </lineage>
</organism>
<evidence type="ECO:0000256" key="7">
    <source>
        <dbReference type="SAM" id="Phobius"/>
    </source>
</evidence>
<dbReference type="RefSeq" id="XP_060279281.1">
    <property type="nucleotide sequence ID" value="XM_060425665.1"/>
</dbReference>
<keyword evidence="3 7" id="KW-0812">Transmembrane</keyword>
<feature type="transmembrane region" description="Helical" evidence="7">
    <location>
        <begin position="213"/>
        <end position="234"/>
    </location>
</feature>
<evidence type="ECO:0000256" key="5">
    <source>
        <dbReference type="ARBA" id="ARBA00023136"/>
    </source>
</evidence>
<feature type="transmembrane region" description="Helical" evidence="7">
    <location>
        <begin position="417"/>
        <end position="439"/>
    </location>
</feature>
<dbReference type="AlphaFoldDB" id="A0AAJ0BTE7"/>
<feature type="transmembrane region" description="Helical" evidence="7">
    <location>
        <begin position="123"/>
        <end position="142"/>
    </location>
</feature>
<evidence type="ECO:0000256" key="4">
    <source>
        <dbReference type="ARBA" id="ARBA00022989"/>
    </source>
</evidence>
<comment type="caution">
    <text evidence="9">The sequence shown here is derived from an EMBL/GenBank/DDBJ whole genome shotgun (WGS) entry which is preliminary data.</text>
</comment>
<comment type="subcellular location">
    <subcellularLocation>
        <location evidence="1">Membrane</location>
        <topology evidence="1">Multi-pass membrane protein</topology>
    </subcellularLocation>
</comment>
<dbReference type="Proteomes" id="UP001244011">
    <property type="component" value="Unassembled WGS sequence"/>
</dbReference>
<dbReference type="GO" id="GO:0005886">
    <property type="term" value="C:plasma membrane"/>
    <property type="evidence" value="ECO:0007669"/>
    <property type="project" value="TreeGrafter"/>
</dbReference>
<accession>A0AAJ0BTE7</accession>
<evidence type="ECO:0000256" key="6">
    <source>
        <dbReference type="SAM" id="MobiDB-lite"/>
    </source>
</evidence>
<keyword evidence="4 7" id="KW-1133">Transmembrane helix</keyword>
<reference evidence="9" key="1">
    <citation type="submission" date="2023-06" db="EMBL/GenBank/DDBJ databases">
        <title>Genome-scale phylogeny and comparative genomics of the fungal order Sordariales.</title>
        <authorList>
            <consortium name="Lawrence Berkeley National Laboratory"/>
            <person name="Hensen N."/>
            <person name="Bonometti L."/>
            <person name="Westerberg I."/>
            <person name="Brannstrom I.O."/>
            <person name="Guillou S."/>
            <person name="Cros-Aarteil S."/>
            <person name="Calhoun S."/>
            <person name="Haridas S."/>
            <person name="Kuo A."/>
            <person name="Mondo S."/>
            <person name="Pangilinan J."/>
            <person name="Riley R."/>
            <person name="Labutti K."/>
            <person name="Andreopoulos B."/>
            <person name="Lipzen A."/>
            <person name="Chen C."/>
            <person name="Yanf M."/>
            <person name="Daum C."/>
            <person name="Ng V."/>
            <person name="Clum A."/>
            <person name="Steindorff A."/>
            <person name="Ohm R."/>
            <person name="Martin F."/>
            <person name="Silar P."/>
            <person name="Natvig D."/>
            <person name="Lalanne C."/>
            <person name="Gautier V."/>
            <person name="Ament-Velasquez S.L."/>
            <person name="Kruys A."/>
            <person name="Hutchinson M.I."/>
            <person name="Powell A.J."/>
            <person name="Barry K."/>
            <person name="Miller A.N."/>
            <person name="Grigoriev I.V."/>
            <person name="Debuchy R."/>
            <person name="Gladieux P."/>
            <person name="Thoren M.H."/>
            <person name="Johannesson H."/>
        </authorList>
    </citation>
    <scope>NUCLEOTIDE SEQUENCE</scope>
    <source>
        <strain evidence="9">8032-3</strain>
    </source>
</reference>
<dbReference type="Gene3D" id="1.20.1250.20">
    <property type="entry name" value="MFS general substrate transporter like domains"/>
    <property type="match status" value="1"/>
</dbReference>
<dbReference type="InterPro" id="IPR053791">
    <property type="entry name" value="MFS_Tri12-like"/>
</dbReference>
<dbReference type="InterPro" id="IPR036259">
    <property type="entry name" value="MFS_trans_sf"/>
</dbReference>
<dbReference type="CDD" id="cd06179">
    <property type="entry name" value="MFS_TRI12_like"/>
    <property type="match status" value="1"/>
</dbReference>
<feature type="transmembrane region" description="Helical" evidence="7">
    <location>
        <begin position="93"/>
        <end position="111"/>
    </location>
</feature>
<dbReference type="EMBL" id="MU839031">
    <property type="protein sequence ID" value="KAK1763068.1"/>
    <property type="molecule type" value="Genomic_DNA"/>
</dbReference>
<evidence type="ECO:0000256" key="3">
    <source>
        <dbReference type="ARBA" id="ARBA00022692"/>
    </source>
</evidence>
<name>A0AAJ0BTE7_9PEZI</name>
<feature type="region of interest" description="Disordered" evidence="6">
    <location>
        <begin position="1"/>
        <end position="38"/>
    </location>
</feature>
<keyword evidence="5 7" id="KW-0472">Membrane</keyword>
<dbReference type="PROSITE" id="PS50850">
    <property type="entry name" value="MFS"/>
    <property type="match status" value="1"/>
</dbReference>
<dbReference type="GO" id="GO:0022857">
    <property type="term" value="F:transmembrane transporter activity"/>
    <property type="evidence" value="ECO:0007669"/>
    <property type="project" value="InterPro"/>
</dbReference>
<protein>
    <submittedName>
        <fullName evidence="9">Fungal trichothecene efflux pump</fullName>
    </submittedName>
</protein>
<dbReference type="SUPFAM" id="SSF103473">
    <property type="entry name" value="MFS general substrate transporter"/>
    <property type="match status" value="1"/>
</dbReference>
<keyword evidence="2" id="KW-0813">Transport</keyword>
<keyword evidence="10" id="KW-1185">Reference proteome</keyword>